<name>A0A918TN82_STRCJ</name>
<sequence>MVSVTRPCSAPGPRRRIGPGSPPTATGVATGAGRGATGVATGHPGPAAGLRPQEVARLLLWSYPCLVRSDAGLMCGADPRPRLRLYTVAAPAGPPRRPIGGEV</sequence>
<reference evidence="2" key="2">
    <citation type="submission" date="2020-09" db="EMBL/GenBank/DDBJ databases">
        <authorList>
            <person name="Sun Q."/>
            <person name="Ohkuma M."/>
        </authorList>
    </citation>
    <scope>NUCLEOTIDE SEQUENCE</scope>
    <source>
        <strain evidence="2">JCM 4633</strain>
    </source>
</reference>
<organism evidence="2 3">
    <name type="scientific">Streptomyces cinnamoneus</name>
    <name type="common">Streptoverticillium cinnamoneum</name>
    <dbReference type="NCBI Taxonomy" id="53446"/>
    <lineage>
        <taxon>Bacteria</taxon>
        <taxon>Bacillati</taxon>
        <taxon>Actinomycetota</taxon>
        <taxon>Actinomycetes</taxon>
        <taxon>Kitasatosporales</taxon>
        <taxon>Streptomycetaceae</taxon>
        <taxon>Streptomyces</taxon>
        <taxon>Streptomyces cinnamoneus group</taxon>
    </lineage>
</organism>
<dbReference type="Proteomes" id="UP000646244">
    <property type="component" value="Unassembled WGS sequence"/>
</dbReference>
<evidence type="ECO:0000256" key="1">
    <source>
        <dbReference type="SAM" id="MobiDB-lite"/>
    </source>
</evidence>
<feature type="region of interest" description="Disordered" evidence="1">
    <location>
        <begin position="1"/>
        <end position="48"/>
    </location>
</feature>
<evidence type="ECO:0000313" key="3">
    <source>
        <dbReference type="Proteomes" id="UP000646244"/>
    </source>
</evidence>
<dbReference type="AlphaFoldDB" id="A0A918TN82"/>
<protein>
    <submittedName>
        <fullName evidence="2">Uncharacterized protein</fullName>
    </submittedName>
</protein>
<proteinExistence type="predicted"/>
<accession>A0A918TN82</accession>
<comment type="caution">
    <text evidence="2">The sequence shown here is derived from an EMBL/GenBank/DDBJ whole genome shotgun (WGS) entry which is preliminary data.</text>
</comment>
<reference evidence="2" key="1">
    <citation type="journal article" date="2014" name="Int. J. Syst. Evol. Microbiol.">
        <title>Complete genome sequence of Corynebacterium casei LMG S-19264T (=DSM 44701T), isolated from a smear-ripened cheese.</title>
        <authorList>
            <consortium name="US DOE Joint Genome Institute (JGI-PGF)"/>
            <person name="Walter F."/>
            <person name="Albersmeier A."/>
            <person name="Kalinowski J."/>
            <person name="Ruckert C."/>
        </authorList>
    </citation>
    <scope>NUCLEOTIDE SEQUENCE</scope>
    <source>
        <strain evidence="2">JCM 4633</strain>
    </source>
</reference>
<dbReference type="EMBL" id="BMVB01000008">
    <property type="protein sequence ID" value="GHC52575.1"/>
    <property type="molecule type" value="Genomic_DNA"/>
</dbReference>
<gene>
    <name evidence="2" type="ORF">GCM10010507_30920</name>
</gene>
<evidence type="ECO:0000313" key="2">
    <source>
        <dbReference type="EMBL" id="GHC52575.1"/>
    </source>
</evidence>